<keyword evidence="5 6" id="KW-0472">Membrane</keyword>
<dbReference type="STRING" id="333140.AWW68_02265"/>
<dbReference type="AlphaFoldDB" id="A0A150XFX8"/>
<dbReference type="PANTHER" id="PTHR32234">
    <property type="entry name" value="THIOL:DISULFIDE INTERCHANGE PROTEIN DSBD"/>
    <property type="match status" value="1"/>
</dbReference>
<sequence>MKRSGILLFAIWLITSFQVFAQFKTTTNWSFDASKTEVQTGDEIELIFKVKIIPDWYLYSSDIDPDVGPMVTEAEYETNDSFEVIGGLIPVDAKEKYDEIWGTDVTYFEGKGEFRQKIRVLKKDLDIRGSLTFQTCTDIDGQCIPGGADFDFNFIKVTGGEDQKAQNDYSDLLEAEGGESLWGFFLAAFLFGLAALLTPCVFPMIPMTVAFFTNSSQSKKQARVKATTYGLSIILIYILVGLIFTSFFGVGLANDLATGAIANIIFFAVFLIFAISFFGYFEINLPTGFVNKMDKNANKGGFLGVFFMAFTLVLVSFSCTGPIVGTVLIESFQGAKIKPLVGMLGFSSAFAIPFTVFAFFPGMLKDLPKSGGWLNSVKVVLGFIELALGFKFLSVADQAYHWGLLDREIYIAIWFVLALGLALYLFGVIKFPHDYKKTKLQPLRLGVAVASLAFAVYLFTGFTGAPLNGLAGYLPPDKKADFSFAVAMGLEEAPEEFQVAPVGYDGEVKHADFLELPHNLRGFFDYEQAMDYAQEQGKPVFIDFTGHGCVNCRKMEQYVWSAPEVLNILRNDYVVLALYVDDKTELPESEWYTSSFDGKVKKTVGKQNFDFQITQFNGNAQPYYVLLDTNEQPLVAPLSYDPSVENFVEFLENGKAEFERRTSATALSN</sequence>
<reference evidence="10 11" key="1">
    <citation type="submission" date="2016-01" db="EMBL/GenBank/DDBJ databases">
        <title>Genome sequencing of Roseivirga spongicola UST030701-084.</title>
        <authorList>
            <person name="Selvaratnam C."/>
            <person name="Thevarajoo S."/>
            <person name="Goh K.M."/>
            <person name="Ee R."/>
            <person name="Chan K.-G."/>
            <person name="Chong C.S."/>
        </authorList>
    </citation>
    <scope>NUCLEOTIDE SEQUENCE [LARGE SCALE GENOMIC DNA]</scope>
    <source>
        <strain evidence="10 11">UST030701-084</strain>
    </source>
</reference>
<protein>
    <submittedName>
        <fullName evidence="10">Disulfide bond formation protein DsbD</fullName>
    </submittedName>
</protein>
<keyword evidence="2 6" id="KW-0812">Transmembrane</keyword>
<feature type="transmembrane region" description="Helical" evidence="6">
    <location>
        <begin position="410"/>
        <end position="431"/>
    </location>
</feature>
<dbReference type="InterPro" id="IPR036249">
    <property type="entry name" value="Thioredoxin-like_sf"/>
</dbReference>
<dbReference type="PANTHER" id="PTHR32234:SF0">
    <property type="entry name" value="THIOL:DISULFIDE INTERCHANGE PROTEIN DSBD"/>
    <property type="match status" value="1"/>
</dbReference>
<evidence type="ECO:0000256" key="4">
    <source>
        <dbReference type="ARBA" id="ARBA00022989"/>
    </source>
</evidence>
<evidence type="ECO:0000256" key="6">
    <source>
        <dbReference type="SAM" id="Phobius"/>
    </source>
</evidence>
<dbReference type="EMBL" id="LRPC01000001">
    <property type="protein sequence ID" value="KYG77618.1"/>
    <property type="molecule type" value="Genomic_DNA"/>
</dbReference>
<keyword evidence="7" id="KW-0732">Signal</keyword>
<gene>
    <name evidence="10" type="ORF">AWW68_02265</name>
</gene>
<proteinExistence type="predicted"/>
<evidence type="ECO:0000256" key="2">
    <source>
        <dbReference type="ARBA" id="ARBA00022692"/>
    </source>
</evidence>
<dbReference type="SUPFAM" id="SSF52833">
    <property type="entry name" value="Thioredoxin-like"/>
    <property type="match status" value="1"/>
</dbReference>
<dbReference type="RefSeq" id="WP_068216155.1">
    <property type="nucleotide sequence ID" value="NZ_LRPC01000001.1"/>
</dbReference>
<dbReference type="Pfam" id="PF02683">
    <property type="entry name" value="DsbD_TM"/>
    <property type="match status" value="1"/>
</dbReference>
<evidence type="ECO:0000256" key="5">
    <source>
        <dbReference type="ARBA" id="ARBA00023136"/>
    </source>
</evidence>
<dbReference type="Pfam" id="PF13899">
    <property type="entry name" value="Thioredoxin_7"/>
    <property type="match status" value="1"/>
</dbReference>
<dbReference type="GO" id="GO:0017004">
    <property type="term" value="P:cytochrome complex assembly"/>
    <property type="evidence" value="ECO:0007669"/>
    <property type="project" value="UniProtKB-KW"/>
</dbReference>
<evidence type="ECO:0000256" key="1">
    <source>
        <dbReference type="ARBA" id="ARBA00004141"/>
    </source>
</evidence>
<comment type="subcellular location">
    <subcellularLocation>
        <location evidence="1">Membrane</location>
        <topology evidence="1">Multi-pass membrane protein</topology>
    </subcellularLocation>
</comment>
<keyword evidence="11" id="KW-1185">Reference proteome</keyword>
<dbReference type="Gene3D" id="3.40.30.10">
    <property type="entry name" value="Glutaredoxin"/>
    <property type="match status" value="1"/>
</dbReference>
<evidence type="ECO:0000256" key="3">
    <source>
        <dbReference type="ARBA" id="ARBA00022748"/>
    </source>
</evidence>
<evidence type="ECO:0000313" key="11">
    <source>
        <dbReference type="Proteomes" id="UP000075606"/>
    </source>
</evidence>
<dbReference type="GO" id="GO:0016020">
    <property type="term" value="C:membrane"/>
    <property type="evidence" value="ECO:0007669"/>
    <property type="project" value="UniProtKB-SubCell"/>
</dbReference>
<feature type="transmembrane region" description="Helical" evidence="6">
    <location>
        <begin position="443"/>
        <end position="462"/>
    </location>
</feature>
<feature type="transmembrane region" description="Helical" evidence="6">
    <location>
        <begin position="340"/>
        <end position="360"/>
    </location>
</feature>
<dbReference type="InterPro" id="IPR028250">
    <property type="entry name" value="DsbDN"/>
</dbReference>
<dbReference type="GO" id="GO:0015035">
    <property type="term" value="F:protein-disulfide reductase activity"/>
    <property type="evidence" value="ECO:0007669"/>
    <property type="project" value="TreeGrafter"/>
</dbReference>
<evidence type="ECO:0000256" key="7">
    <source>
        <dbReference type="SAM" id="SignalP"/>
    </source>
</evidence>
<feature type="chain" id="PRO_5007574701" evidence="7">
    <location>
        <begin position="22"/>
        <end position="669"/>
    </location>
</feature>
<feature type="transmembrane region" description="Helical" evidence="6">
    <location>
        <begin position="302"/>
        <end position="328"/>
    </location>
</feature>
<feature type="domain" description="Cytochrome C biogenesis protein transmembrane" evidence="8">
    <location>
        <begin position="182"/>
        <end position="391"/>
    </location>
</feature>
<feature type="transmembrane region" description="Helical" evidence="6">
    <location>
        <begin position="260"/>
        <end position="281"/>
    </location>
</feature>
<evidence type="ECO:0000259" key="9">
    <source>
        <dbReference type="Pfam" id="PF11412"/>
    </source>
</evidence>
<organism evidence="10 11">
    <name type="scientific">Roseivirga spongicola</name>
    <dbReference type="NCBI Taxonomy" id="333140"/>
    <lineage>
        <taxon>Bacteria</taxon>
        <taxon>Pseudomonadati</taxon>
        <taxon>Bacteroidota</taxon>
        <taxon>Cytophagia</taxon>
        <taxon>Cytophagales</taxon>
        <taxon>Roseivirgaceae</taxon>
        <taxon>Roseivirga</taxon>
    </lineage>
</organism>
<feature type="transmembrane region" description="Helical" evidence="6">
    <location>
        <begin position="372"/>
        <end position="390"/>
    </location>
</feature>
<accession>A0A150XFX8</accession>
<keyword evidence="4 6" id="KW-1133">Transmembrane helix</keyword>
<feature type="transmembrane region" description="Helical" evidence="6">
    <location>
        <begin position="181"/>
        <end position="205"/>
    </location>
</feature>
<feature type="signal peptide" evidence="7">
    <location>
        <begin position="1"/>
        <end position="21"/>
    </location>
</feature>
<dbReference type="Proteomes" id="UP000075606">
    <property type="component" value="Unassembled WGS sequence"/>
</dbReference>
<evidence type="ECO:0000259" key="8">
    <source>
        <dbReference type="Pfam" id="PF02683"/>
    </source>
</evidence>
<dbReference type="InterPro" id="IPR003834">
    <property type="entry name" value="Cyt_c_assmbl_TM_dom"/>
</dbReference>
<comment type="caution">
    <text evidence="10">The sequence shown here is derived from an EMBL/GenBank/DDBJ whole genome shotgun (WGS) entry which is preliminary data.</text>
</comment>
<evidence type="ECO:0000313" key="10">
    <source>
        <dbReference type="EMBL" id="KYG77618.1"/>
    </source>
</evidence>
<keyword evidence="3" id="KW-0201">Cytochrome c-type biogenesis</keyword>
<feature type="domain" description="Thiol:disulfide interchange protein DsbD N-terminal" evidence="9">
    <location>
        <begin position="33"/>
        <end position="150"/>
    </location>
</feature>
<dbReference type="OrthoDB" id="9811036at2"/>
<name>A0A150XFX8_9BACT</name>
<dbReference type="GO" id="GO:0045454">
    <property type="term" value="P:cell redox homeostasis"/>
    <property type="evidence" value="ECO:0007669"/>
    <property type="project" value="TreeGrafter"/>
</dbReference>
<dbReference type="Pfam" id="PF11412">
    <property type="entry name" value="DsbD_N"/>
    <property type="match status" value="1"/>
</dbReference>
<feature type="transmembrane region" description="Helical" evidence="6">
    <location>
        <begin position="226"/>
        <end position="248"/>
    </location>
</feature>